<dbReference type="SUPFAM" id="SSF47336">
    <property type="entry name" value="ACP-like"/>
    <property type="match status" value="1"/>
</dbReference>
<dbReference type="Pfam" id="PF00550">
    <property type="entry name" value="PP-binding"/>
    <property type="match status" value="1"/>
</dbReference>
<dbReference type="EMBL" id="NSDM01000002">
    <property type="protein sequence ID" value="MDQ2583614.1"/>
    <property type="molecule type" value="Genomic_DNA"/>
</dbReference>
<sequence length="82" mass="8764">MSGRPEVERVVREVISVILPAADPARVAAATTLKELGADSVDRVEIVVEAMDRLGVVAPMSDFSGLPDLDALVDRLLARRPV</sequence>
<dbReference type="SMART" id="SM00823">
    <property type="entry name" value="PKS_PP"/>
    <property type="match status" value="1"/>
</dbReference>
<dbReference type="Gene3D" id="1.10.1200.10">
    <property type="entry name" value="ACP-like"/>
    <property type="match status" value="1"/>
</dbReference>
<reference evidence="4 5" key="1">
    <citation type="submission" date="2017-06" db="EMBL/GenBank/DDBJ databases">
        <title>Cultured bacterium strain Saccharothrix yanglingensis Hhs.015.</title>
        <authorList>
            <person name="Xia Y."/>
        </authorList>
    </citation>
    <scope>NUCLEOTIDE SEQUENCE [LARGE SCALE GENOMIC DNA]</scope>
    <source>
        <strain evidence="4 5">Hhs.015</strain>
    </source>
</reference>
<evidence type="ECO:0000313" key="4">
    <source>
        <dbReference type="EMBL" id="MDQ2583614.1"/>
    </source>
</evidence>
<accession>A0ABU0WUS5</accession>
<evidence type="ECO:0000256" key="2">
    <source>
        <dbReference type="ARBA" id="ARBA00022553"/>
    </source>
</evidence>
<proteinExistence type="predicted"/>
<dbReference type="InterPro" id="IPR020806">
    <property type="entry name" value="PKS_PP-bd"/>
</dbReference>
<evidence type="ECO:0000259" key="3">
    <source>
        <dbReference type="PROSITE" id="PS50075"/>
    </source>
</evidence>
<keyword evidence="2" id="KW-0597">Phosphoprotein</keyword>
<protein>
    <submittedName>
        <fullName evidence="4">Phosphopantetheine-binding protein</fullName>
    </submittedName>
</protein>
<feature type="domain" description="Carrier" evidence="3">
    <location>
        <begin position="5"/>
        <end position="80"/>
    </location>
</feature>
<dbReference type="InterPro" id="IPR009081">
    <property type="entry name" value="PP-bd_ACP"/>
</dbReference>
<organism evidence="4 5">
    <name type="scientific">Saccharothrix yanglingensis</name>
    <dbReference type="NCBI Taxonomy" id="659496"/>
    <lineage>
        <taxon>Bacteria</taxon>
        <taxon>Bacillati</taxon>
        <taxon>Actinomycetota</taxon>
        <taxon>Actinomycetes</taxon>
        <taxon>Pseudonocardiales</taxon>
        <taxon>Pseudonocardiaceae</taxon>
        <taxon>Saccharothrix</taxon>
    </lineage>
</organism>
<dbReference type="PROSITE" id="PS50075">
    <property type="entry name" value="CARRIER"/>
    <property type="match status" value="1"/>
</dbReference>
<dbReference type="InterPro" id="IPR036736">
    <property type="entry name" value="ACP-like_sf"/>
</dbReference>
<gene>
    <name evidence="4" type="ORF">CKY47_06370</name>
</gene>
<evidence type="ECO:0000256" key="1">
    <source>
        <dbReference type="ARBA" id="ARBA00022450"/>
    </source>
</evidence>
<dbReference type="RefSeq" id="WP_306744724.1">
    <property type="nucleotide sequence ID" value="NZ_NSDM01000002.1"/>
</dbReference>
<name>A0ABU0WUS5_9PSEU</name>
<keyword evidence="5" id="KW-1185">Reference proteome</keyword>
<dbReference type="Proteomes" id="UP001225605">
    <property type="component" value="Unassembled WGS sequence"/>
</dbReference>
<keyword evidence="1" id="KW-0596">Phosphopantetheine</keyword>
<comment type="caution">
    <text evidence="4">The sequence shown here is derived from an EMBL/GenBank/DDBJ whole genome shotgun (WGS) entry which is preliminary data.</text>
</comment>
<evidence type="ECO:0000313" key="5">
    <source>
        <dbReference type="Proteomes" id="UP001225605"/>
    </source>
</evidence>